<name>A0A7C8LDC1_9FIRM</name>
<evidence type="ECO:0000313" key="3">
    <source>
        <dbReference type="Proteomes" id="UP000483018"/>
    </source>
</evidence>
<dbReference type="PANTHER" id="PTHR43479">
    <property type="entry name" value="ACREF/ENVCD OPERON REPRESSOR-RELATED"/>
    <property type="match status" value="1"/>
</dbReference>
<dbReference type="OrthoDB" id="9810250at2"/>
<dbReference type="PANTHER" id="PTHR43479:SF7">
    <property type="entry name" value="TETR-FAMILY TRANSCRIPTIONAL REGULATOR"/>
    <property type="match status" value="1"/>
</dbReference>
<comment type="caution">
    <text evidence="2">The sequence shown here is derived from an EMBL/GenBank/DDBJ whole genome shotgun (WGS) entry which is preliminary data.</text>
</comment>
<reference evidence="2 3" key="1">
    <citation type="submission" date="2019-12" db="EMBL/GenBank/DDBJ databases">
        <title>Defluviitalea raffinosedens, isolated from a biogas fermenter, genome sequencing and characterization.</title>
        <authorList>
            <person name="Rettenmaier R."/>
            <person name="Schneider M."/>
            <person name="Neuhaus K."/>
            <person name="Liebl W."/>
            <person name="Zverlov V."/>
        </authorList>
    </citation>
    <scope>NUCLEOTIDE SEQUENCE [LARGE SCALE GENOMIC DNA]</scope>
    <source>
        <strain evidence="2 3">249c-K6</strain>
    </source>
</reference>
<sequence length="188" mass="22044">MKQDSRQVKSKEKLHNAYLSLLTQGKKQLSIQQICSNANITRPTFYKLYKDVNALRLDLIQELLLELKQVSAFDFHEPKSIELMTREEKSKKLIEMLEYVKKNRIAYETLLINQPDADLISGMQDIIRIFAKESIYLTPSEQYLHHLNKDLIISYVSGAFVESIRWWVKSNFELSPQALAQMMITFKK</sequence>
<dbReference type="AlphaFoldDB" id="A0A7C8LDC1"/>
<proteinExistence type="predicted"/>
<dbReference type="InterPro" id="IPR050624">
    <property type="entry name" value="HTH-type_Tx_Regulator"/>
</dbReference>
<dbReference type="RefSeq" id="WP_158741423.1">
    <property type="nucleotide sequence ID" value="NZ_WSLF01000014.1"/>
</dbReference>
<dbReference type="EMBL" id="WSLF01000014">
    <property type="protein sequence ID" value="KAE9630665.1"/>
    <property type="molecule type" value="Genomic_DNA"/>
</dbReference>
<dbReference type="SUPFAM" id="SSF46689">
    <property type="entry name" value="Homeodomain-like"/>
    <property type="match status" value="1"/>
</dbReference>
<organism evidence="2 3">
    <name type="scientific">Defluviitalea raffinosedens</name>
    <dbReference type="NCBI Taxonomy" id="1450156"/>
    <lineage>
        <taxon>Bacteria</taxon>
        <taxon>Bacillati</taxon>
        <taxon>Bacillota</taxon>
        <taxon>Clostridia</taxon>
        <taxon>Lachnospirales</taxon>
        <taxon>Defluviitaleaceae</taxon>
        <taxon>Defluviitalea</taxon>
    </lineage>
</organism>
<dbReference type="InterPro" id="IPR039532">
    <property type="entry name" value="TetR_C_Firmicutes"/>
</dbReference>
<evidence type="ECO:0000259" key="1">
    <source>
        <dbReference type="Pfam" id="PF14278"/>
    </source>
</evidence>
<feature type="domain" description="Transcriptional regulator TetR C-terminal Firmicutes type" evidence="1">
    <location>
        <begin position="91"/>
        <end position="185"/>
    </location>
</feature>
<gene>
    <name evidence="2" type="ORF">GND95_12155</name>
</gene>
<evidence type="ECO:0000313" key="2">
    <source>
        <dbReference type="EMBL" id="KAE9630665.1"/>
    </source>
</evidence>
<dbReference type="Gene3D" id="1.10.357.10">
    <property type="entry name" value="Tetracycline Repressor, domain 2"/>
    <property type="match status" value="1"/>
</dbReference>
<dbReference type="Pfam" id="PF14278">
    <property type="entry name" value="TetR_C_8"/>
    <property type="match status" value="1"/>
</dbReference>
<keyword evidence="3" id="KW-1185">Reference proteome</keyword>
<accession>A0A7C8LDC1</accession>
<protein>
    <recommendedName>
        <fullName evidence="1">Transcriptional regulator TetR C-terminal Firmicutes type domain-containing protein</fullName>
    </recommendedName>
</protein>
<dbReference type="Proteomes" id="UP000483018">
    <property type="component" value="Unassembled WGS sequence"/>
</dbReference>
<dbReference type="InterPro" id="IPR009057">
    <property type="entry name" value="Homeodomain-like_sf"/>
</dbReference>